<sequence length="131" mass="14578">MKKADKVTIKVGALSTATPYKNGQSVAEVAFYNEFGTNKAPPRAFLRQTEQKVKAKLPQVQAKLLKRLQAGQITVDDMANELGLWYVRQIQNEILSGNFIPNTPSTLARKKGNRPLIDTGHLLNSIDWEKG</sequence>
<keyword evidence="2" id="KW-1185">Reference proteome</keyword>
<gene>
    <name evidence="1" type="ORF">QJT92_01300</name>
</gene>
<evidence type="ECO:0000313" key="2">
    <source>
        <dbReference type="Proteomes" id="UP001224812"/>
    </source>
</evidence>
<dbReference type="Proteomes" id="UP001224812">
    <property type="component" value="Unassembled WGS sequence"/>
</dbReference>
<dbReference type="EMBL" id="JASAVS010000001">
    <property type="protein sequence ID" value="MDP8084569.1"/>
    <property type="molecule type" value="Genomic_DNA"/>
</dbReference>
<proteinExistence type="predicted"/>
<reference evidence="1 2" key="1">
    <citation type="journal article" date="2023" name="Front. Microbiol.">
        <title>Phylogeography and host specificity of Pasteurellaceae pathogenic to sea-farmed fish in the north-east Atlantic.</title>
        <authorList>
            <person name="Gulla S."/>
            <person name="Colquhoun D.J."/>
            <person name="Olsen A.B."/>
            <person name="Spilsberg B."/>
            <person name="Lagesen K."/>
            <person name="Aakesson C.P."/>
            <person name="Strom S."/>
            <person name="Manji F."/>
            <person name="Birkbeck T.H."/>
            <person name="Nilsen H.K."/>
        </authorList>
    </citation>
    <scope>NUCLEOTIDE SEQUENCE [LARGE SCALE GENOMIC DNA]</scope>
    <source>
        <strain evidence="1 2">VIO11850</strain>
    </source>
</reference>
<comment type="caution">
    <text evidence="1">The sequence shown here is derived from an EMBL/GenBank/DDBJ whole genome shotgun (WGS) entry which is preliminary data.</text>
</comment>
<accession>A0ABT9JKJ7</accession>
<name>A0ABT9JKJ7_9PAST</name>
<protein>
    <submittedName>
        <fullName evidence="1">Uncharacterized protein</fullName>
    </submittedName>
</protein>
<organism evidence="1 2">
    <name type="scientific">Phocoenobacter skyensis</name>
    <dbReference type="NCBI Taxonomy" id="97481"/>
    <lineage>
        <taxon>Bacteria</taxon>
        <taxon>Pseudomonadati</taxon>
        <taxon>Pseudomonadota</taxon>
        <taxon>Gammaproteobacteria</taxon>
        <taxon>Pasteurellales</taxon>
        <taxon>Pasteurellaceae</taxon>
        <taxon>Phocoenobacter</taxon>
    </lineage>
</organism>
<dbReference type="RefSeq" id="WP_306383707.1">
    <property type="nucleotide sequence ID" value="NZ_JASAVR010000001.1"/>
</dbReference>
<evidence type="ECO:0000313" key="1">
    <source>
        <dbReference type="EMBL" id="MDP8084569.1"/>
    </source>
</evidence>